<dbReference type="InterPro" id="IPR012657">
    <property type="entry name" value="23S_rRNA-intervening_sequence"/>
</dbReference>
<reference evidence="2" key="1">
    <citation type="submission" date="2016-10" db="EMBL/GenBank/DDBJ databases">
        <authorList>
            <person name="Varghese N."/>
            <person name="Submissions S."/>
        </authorList>
    </citation>
    <scope>NUCLEOTIDE SEQUENCE [LARGE SCALE GENOMIC DNA]</scope>
    <source>
        <strain evidence="2">DSM 19684</strain>
    </source>
</reference>
<protein>
    <submittedName>
        <fullName evidence="1">Four helix bundle protein</fullName>
    </submittedName>
</protein>
<dbReference type="Pfam" id="PF05635">
    <property type="entry name" value="23S_rRNA_IVP"/>
    <property type="match status" value="1"/>
</dbReference>
<sequence>MAFKFEKLRVWQKALELSTLVHNITREFPKEELFILTSQIKRAADSINLNIAEGSTGQSNKEFIKFLRYSLRSNIEVVSCIFIARERKIISKENFNKIYEMSEEILAMITALIKKLDNEQ</sequence>
<dbReference type="STRING" id="454006.SAMN05421825_2581"/>
<proteinExistence type="predicted"/>
<accession>A0A1G7R9J1</accession>
<dbReference type="NCBIfam" id="TIGR02436">
    <property type="entry name" value="four helix bundle protein"/>
    <property type="match status" value="1"/>
</dbReference>
<keyword evidence="2" id="KW-1185">Reference proteome</keyword>
<evidence type="ECO:0000313" key="1">
    <source>
        <dbReference type="EMBL" id="SDG06650.1"/>
    </source>
</evidence>
<dbReference type="CDD" id="cd16377">
    <property type="entry name" value="23S_rRNA_IVP_like"/>
    <property type="match status" value="1"/>
</dbReference>
<dbReference type="AlphaFoldDB" id="A0A1G7R9J1"/>
<dbReference type="PANTHER" id="PTHR38471:SF2">
    <property type="entry name" value="FOUR HELIX BUNDLE PROTEIN"/>
    <property type="match status" value="1"/>
</dbReference>
<dbReference type="OrthoDB" id="9811959at2"/>
<dbReference type="EMBL" id="FNBH01000003">
    <property type="protein sequence ID" value="SDG06650.1"/>
    <property type="molecule type" value="Genomic_DNA"/>
</dbReference>
<dbReference type="RefSeq" id="WP_089873849.1">
    <property type="nucleotide sequence ID" value="NZ_FNBH01000003.1"/>
</dbReference>
<dbReference type="Proteomes" id="UP000199203">
    <property type="component" value="Unassembled WGS sequence"/>
</dbReference>
<dbReference type="InterPro" id="IPR036583">
    <property type="entry name" value="23S_rRNA_IVS_sf"/>
</dbReference>
<dbReference type="PANTHER" id="PTHR38471">
    <property type="entry name" value="FOUR HELIX BUNDLE PROTEIN"/>
    <property type="match status" value="1"/>
</dbReference>
<organism evidence="1 2">
    <name type="scientific">Epilithonimonas hungarica</name>
    <dbReference type="NCBI Taxonomy" id="454006"/>
    <lineage>
        <taxon>Bacteria</taxon>
        <taxon>Pseudomonadati</taxon>
        <taxon>Bacteroidota</taxon>
        <taxon>Flavobacteriia</taxon>
        <taxon>Flavobacteriales</taxon>
        <taxon>Weeksellaceae</taxon>
        <taxon>Chryseobacterium group</taxon>
        <taxon>Epilithonimonas</taxon>
    </lineage>
</organism>
<dbReference type="SUPFAM" id="SSF158446">
    <property type="entry name" value="IVS-encoded protein-like"/>
    <property type="match status" value="1"/>
</dbReference>
<dbReference type="Gene3D" id="1.20.1440.60">
    <property type="entry name" value="23S rRNA-intervening sequence"/>
    <property type="match status" value="1"/>
</dbReference>
<evidence type="ECO:0000313" key="2">
    <source>
        <dbReference type="Proteomes" id="UP000199203"/>
    </source>
</evidence>
<name>A0A1G7R9J1_9FLAO</name>
<gene>
    <name evidence="1" type="ORF">SAMN05421825_2581</name>
</gene>